<dbReference type="AlphaFoldDB" id="M7SWF8"/>
<dbReference type="SMART" id="SM00317">
    <property type="entry name" value="SET"/>
    <property type="match status" value="1"/>
</dbReference>
<dbReference type="EMBL" id="KB706206">
    <property type="protein sequence ID" value="EMR68597.1"/>
    <property type="molecule type" value="Genomic_DNA"/>
</dbReference>
<organism evidence="3 4">
    <name type="scientific">Eutypa lata (strain UCR-EL1)</name>
    <name type="common">Grapevine dieback disease fungus</name>
    <name type="synonym">Eutypa armeniacae</name>
    <dbReference type="NCBI Taxonomy" id="1287681"/>
    <lineage>
        <taxon>Eukaryota</taxon>
        <taxon>Fungi</taxon>
        <taxon>Dikarya</taxon>
        <taxon>Ascomycota</taxon>
        <taxon>Pezizomycotina</taxon>
        <taxon>Sordariomycetes</taxon>
        <taxon>Xylariomycetidae</taxon>
        <taxon>Xylariales</taxon>
        <taxon>Diatrypaceae</taxon>
        <taxon>Eutypa</taxon>
    </lineage>
</organism>
<evidence type="ECO:0000313" key="3">
    <source>
        <dbReference type="EMBL" id="EMR68597.1"/>
    </source>
</evidence>
<accession>M7SWF8</accession>
<dbReference type="OrthoDB" id="438641at2759"/>
<dbReference type="STRING" id="1287681.M7SWF8"/>
<protein>
    <submittedName>
        <fullName evidence="3">Putative mannose-6-phosphate isomerase-like protein</fullName>
    </submittedName>
</protein>
<sequence>MGSRIGTTSLFQAAQLLLTAHLVHPTRGTEIQLAAVAKECPLKIHPSLQPHGRFGCPMILDEETVGPEPVDWSPWTHPPECLAATSTARSNATKYCLYTNSAHGHSGISLISTPETAASAVEMLDDFNPDFLRPLGSHVNVPRKNGTVVDGARASVGSYTDGDDPPYELFDLPGKGKGLIATRHISRAEVVMVDFASIVIDLAFPSSVRQLDGYGLLDQAARQLADPPRVHNLARRKEHPPNVVEDVVRTNSFHFELDGKQHMALFADIARINHACRPNVYFQSSQSSLAARVIAFRDIEPGEEITLSYIDIGKTHSERQHALQRWGFTCNCDMCTAPTSDIAASDERRARIRTLKGDIIKALTPSPEKKNKKDLNGAIAMSEEVLQLVREEEMRSLFAEQHDALGRLYWTAGDKELGVEHARISLEVLEDVGNILL</sequence>
<reference evidence="4" key="1">
    <citation type="journal article" date="2013" name="Genome Announc.">
        <title>Draft genome sequence of the grapevine dieback fungus Eutypa lata UCR-EL1.</title>
        <authorList>
            <person name="Blanco-Ulate B."/>
            <person name="Rolshausen P.E."/>
            <person name="Cantu D."/>
        </authorList>
    </citation>
    <scope>NUCLEOTIDE SEQUENCE [LARGE SCALE GENOMIC DNA]</scope>
    <source>
        <strain evidence="4">UCR-EL1</strain>
    </source>
</reference>
<evidence type="ECO:0000259" key="2">
    <source>
        <dbReference type="PROSITE" id="PS50280"/>
    </source>
</evidence>
<keyword evidence="3" id="KW-0413">Isomerase</keyword>
<dbReference type="Gene3D" id="1.25.40.10">
    <property type="entry name" value="Tetratricopeptide repeat domain"/>
    <property type="match status" value="1"/>
</dbReference>
<dbReference type="InterPro" id="IPR046341">
    <property type="entry name" value="SET_dom_sf"/>
</dbReference>
<dbReference type="Pfam" id="PF00856">
    <property type="entry name" value="SET"/>
    <property type="match status" value="1"/>
</dbReference>
<keyword evidence="4" id="KW-1185">Reference proteome</keyword>
<feature type="signal peptide" evidence="1">
    <location>
        <begin position="1"/>
        <end position="28"/>
    </location>
</feature>
<feature type="chain" id="PRO_5004085020" evidence="1">
    <location>
        <begin position="29"/>
        <end position="437"/>
    </location>
</feature>
<dbReference type="PANTHER" id="PTHR47332:SF6">
    <property type="entry name" value="SET DOMAIN-CONTAINING PROTEIN"/>
    <property type="match status" value="1"/>
</dbReference>
<evidence type="ECO:0000313" key="4">
    <source>
        <dbReference type="Proteomes" id="UP000012174"/>
    </source>
</evidence>
<gene>
    <name evidence="3" type="ORF">UCREL1_4387</name>
</gene>
<keyword evidence="1" id="KW-0732">Signal</keyword>
<evidence type="ECO:0000256" key="1">
    <source>
        <dbReference type="SAM" id="SignalP"/>
    </source>
</evidence>
<feature type="domain" description="SET" evidence="2">
    <location>
        <begin position="165"/>
        <end position="310"/>
    </location>
</feature>
<dbReference type="PROSITE" id="PS50280">
    <property type="entry name" value="SET"/>
    <property type="match status" value="1"/>
</dbReference>
<dbReference type="PANTHER" id="PTHR47332">
    <property type="entry name" value="SET DOMAIN-CONTAINING PROTEIN 5"/>
    <property type="match status" value="1"/>
</dbReference>
<dbReference type="InterPro" id="IPR001214">
    <property type="entry name" value="SET_dom"/>
</dbReference>
<dbReference type="KEGG" id="ela:UCREL1_4387"/>
<proteinExistence type="predicted"/>
<dbReference type="HOGENOM" id="CLU_028281_6_0_1"/>
<dbReference type="InterPro" id="IPR053185">
    <property type="entry name" value="SET_domain_protein"/>
</dbReference>
<dbReference type="GO" id="GO:0016853">
    <property type="term" value="F:isomerase activity"/>
    <property type="evidence" value="ECO:0007669"/>
    <property type="project" value="UniProtKB-KW"/>
</dbReference>
<dbReference type="InterPro" id="IPR011990">
    <property type="entry name" value="TPR-like_helical_dom_sf"/>
</dbReference>
<dbReference type="Proteomes" id="UP000012174">
    <property type="component" value="Unassembled WGS sequence"/>
</dbReference>
<dbReference type="CDD" id="cd20071">
    <property type="entry name" value="SET_SMYD"/>
    <property type="match status" value="1"/>
</dbReference>
<dbReference type="OMA" id="LARIFHM"/>
<dbReference type="eggNOG" id="KOG2084">
    <property type="taxonomic scope" value="Eukaryota"/>
</dbReference>
<dbReference type="Gene3D" id="2.170.270.10">
    <property type="entry name" value="SET domain"/>
    <property type="match status" value="1"/>
</dbReference>
<name>M7SWF8_EUTLA</name>
<dbReference type="SUPFAM" id="SSF82199">
    <property type="entry name" value="SET domain"/>
    <property type="match status" value="1"/>
</dbReference>